<dbReference type="PANTHER" id="PTHR47992">
    <property type="entry name" value="PROTEIN PHOSPHATASE"/>
    <property type="match status" value="1"/>
</dbReference>
<comment type="caution">
    <text evidence="2">The sequence shown here is derived from an EMBL/GenBank/DDBJ whole genome shotgun (WGS) entry which is preliminary data.</text>
</comment>
<dbReference type="Pfam" id="PF13672">
    <property type="entry name" value="PP2C_2"/>
    <property type="match status" value="1"/>
</dbReference>
<dbReference type="PROSITE" id="PS51746">
    <property type="entry name" value="PPM_2"/>
    <property type="match status" value="1"/>
</dbReference>
<dbReference type="RefSeq" id="WP_271197576.1">
    <property type="nucleotide sequence ID" value="NZ_BSFN01000019.1"/>
</dbReference>
<organism evidence="2 3">
    <name type="scientific">Pseudomonas turukhanskensis</name>
    <dbReference type="NCBI Taxonomy" id="1806536"/>
    <lineage>
        <taxon>Bacteria</taxon>
        <taxon>Pseudomonadati</taxon>
        <taxon>Pseudomonadota</taxon>
        <taxon>Gammaproteobacteria</taxon>
        <taxon>Pseudomonadales</taxon>
        <taxon>Pseudomonadaceae</taxon>
        <taxon>Pseudomonas</taxon>
    </lineage>
</organism>
<reference evidence="2" key="2">
    <citation type="submission" date="2023-01" db="EMBL/GenBank/DDBJ databases">
        <authorList>
            <person name="Sun Q."/>
            <person name="Evtushenko L."/>
        </authorList>
    </citation>
    <scope>NUCLEOTIDE SEQUENCE</scope>
    <source>
        <strain evidence="2">VKM B-2935</strain>
    </source>
</reference>
<protein>
    <submittedName>
        <fullName evidence="2">Protein phosphatase</fullName>
    </submittedName>
</protein>
<sequence length="264" mass="27800">MPTPFAPVSLGYAALSVSGRVRSHNEDAVLCCPALSLWAVADGMGGHQRGEVASALALDTLLEAVQQGETLERAVHSGNAAIICAGEQDADSAGMGTTLVAAKFTGAQFELAWVGDSRAYRVSGQGIEQVSRDHSLVQELVDSGQLSPAEARNHPRRNVVTRCLGQPELELEVSLVQGTLAPGELLLLCSDGLTGEVRDEQIQQLCAAASTLDELVEQLIARANEAGGRDNISCIVIGLAVVEQIGANQRPQSFLRKLLNLGKL</sequence>
<dbReference type="Proteomes" id="UP001143328">
    <property type="component" value="Unassembled WGS sequence"/>
</dbReference>
<dbReference type="EMBL" id="BSFN01000019">
    <property type="protein sequence ID" value="GLK91335.1"/>
    <property type="molecule type" value="Genomic_DNA"/>
</dbReference>
<evidence type="ECO:0000259" key="1">
    <source>
        <dbReference type="PROSITE" id="PS51746"/>
    </source>
</evidence>
<name>A0A9W6K879_9PSED</name>
<dbReference type="AlphaFoldDB" id="A0A9W6K879"/>
<keyword evidence="3" id="KW-1185">Reference proteome</keyword>
<gene>
    <name evidence="2" type="ORF">GCM10017655_43990</name>
</gene>
<evidence type="ECO:0000313" key="3">
    <source>
        <dbReference type="Proteomes" id="UP001143328"/>
    </source>
</evidence>
<dbReference type="Gene3D" id="3.60.40.10">
    <property type="entry name" value="PPM-type phosphatase domain"/>
    <property type="match status" value="1"/>
</dbReference>
<dbReference type="NCBIfam" id="NF033484">
    <property type="entry name" value="Stp1_PP2C_phos"/>
    <property type="match status" value="1"/>
</dbReference>
<dbReference type="SUPFAM" id="SSF81606">
    <property type="entry name" value="PP2C-like"/>
    <property type="match status" value="1"/>
</dbReference>
<dbReference type="SMART" id="SM00332">
    <property type="entry name" value="PP2Cc"/>
    <property type="match status" value="1"/>
</dbReference>
<dbReference type="GO" id="GO:0004722">
    <property type="term" value="F:protein serine/threonine phosphatase activity"/>
    <property type="evidence" value="ECO:0007669"/>
    <property type="project" value="InterPro"/>
</dbReference>
<feature type="domain" description="PPM-type phosphatase" evidence="1">
    <location>
        <begin position="11"/>
        <end position="239"/>
    </location>
</feature>
<dbReference type="InterPro" id="IPR015655">
    <property type="entry name" value="PP2C"/>
</dbReference>
<dbReference type="SMART" id="SM00331">
    <property type="entry name" value="PP2C_SIG"/>
    <property type="match status" value="1"/>
</dbReference>
<evidence type="ECO:0000313" key="2">
    <source>
        <dbReference type="EMBL" id="GLK91335.1"/>
    </source>
</evidence>
<dbReference type="CDD" id="cd00143">
    <property type="entry name" value="PP2Cc"/>
    <property type="match status" value="1"/>
</dbReference>
<accession>A0A9W6K879</accession>
<reference evidence="2" key="1">
    <citation type="journal article" date="2014" name="Int. J. Syst. Evol. Microbiol.">
        <title>Complete genome sequence of Corynebacterium casei LMG S-19264T (=DSM 44701T), isolated from a smear-ripened cheese.</title>
        <authorList>
            <consortium name="US DOE Joint Genome Institute (JGI-PGF)"/>
            <person name="Walter F."/>
            <person name="Albersmeier A."/>
            <person name="Kalinowski J."/>
            <person name="Ruckert C."/>
        </authorList>
    </citation>
    <scope>NUCLEOTIDE SEQUENCE</scope>
    <source>
        <strain evidence="2">VKM B-2935</strain>
    </source>
</reference>
<dbReference type="InterPro" id="IPR036457">
    <property type="entry name" value="PPM-type-like_dom_sf"/>
</dbReference>
<dbReference type="InterPro" id="IPR001932">
    <property type="entry name" value="PPM-type_phosphatase-like_dom"/>
</dbReference>
<proteinExistence type="predicted"/>